<evidence type="ECO:0000313" key="2">
    <source>
        <dbReference type="EMBL" id="GBP71606.1"/>
    </source>
</evidence>
<organism evidence="2 3">
    <name type="scientific">Eumeta variegata</name>
    <name type="common">Bagworm moth</name>
    <name type="synonym">Eumeta japonica</name>
    <dbReference type="NCBI Taxonomy" id="151549"/>
    <lineage>
        <taxon>Eukaryota</taxon>
        <taxon>Metazoa</taxon>
        <taxon>Ecdysozoa</taxon>
        <taxon>Arthropoda</taxon>
        <taxon>Hexapoda</taxon>
        <taxon>Insecta</taxon>
        <taxon>Pterygota</taxon>
        <taxon>Neoptera</taxon>
        <taxon>Endopterygota</taxon>
        <taxon>Lepidoptera</taxon>
        <taxon>Glossata</taxon>
        <taxon>Ditrysia</taxon>
        <taxon>Tineoidea</taxon>
        <taxon>Psychidae</taxon>
        <taxon>Oiketicinae</taxon>
        <taxon>Eumeta</taxon>
    </lineage>
</organism>
<keyword evidence="3" id="KW-1185">Reference proteome</keyword>
<proteinExistence type="predicted"/>
<dbReference type="EMBL" id="BGZK01001114">
    <property type="protein sequence ID" value="GBP71606.1"/>
    <property type="molecule type" value="Genomic_DNA"/>
</dbReference>
<dbReference type="Proteomes" id="UP000299102">
    <property type="component" value="Unassembled WGS sequence"/>
</dbReference>
<reference evidence="2 3" key="1">
    <citation type="journal article" date="2019" name="Commun. Biol.">
        <title>The bagworm genome reveals a unique fibroin gene that provides high tensile strength.</title>
        <authorList>
            <person name="Kono N."/>
            <person name="Nakamura H."/>
            <person name="Ohtoshi R."/>
            <person name="Tomita M."/>
            <person name="Numata K."/>
            <person name="Arakawa K."/>
        </authorList>
    </citation>
    <scope>NUCLEOTIDE SEQUENCE [LARGE SCALE GENOMIC DNA]</scope>
</reference>
<evidence type="ECO:0000313" key="3">
    <source>
        <dbReference type="Proteomes" id="UP000299102"/>
    </source>
</evidence>
<feature type="region of interest" description="Disordered" evidence="1">
    <location>
        <begin position="45"/>
        <end position="68"/>
    </location>
</feature>
<evidence type="ECO:0000256" key="1">
    <source>
        <dbReference type="SAM" id="MobiDB-lite"/>
    </source>
</evidence>
<protein>
    <submittedName>
        <fullName evidence="2">Uncharacterized protein</fullName>
    </submittedName>
</protein>
<sequence>MTLPSPWIFVLIKQQTNCKSDSRGKVAISCKQLCERKEYVGPLGRAENSRADSISHPTVSPERFTLTS</sequence>
<comment type="caution">
    <text evidence="2">The sequence shown here is derived from an EMBL/GenBank/DDBJ whole genome shotgun (WGS) entry which is preliminary data.</text>
</comment>
<gene>
    <name evidence="2" type="ORF">EVAR_10819_1</name>
</gene>
<name>A0A4C1Y6S8_EUMVA</name>
<accession>A0A4C1Y6S8</accession>
<dbReference type="AlphaFoldDB" id="A0A4C1Y6S8"/>